<dbReference type="InterPro" id="IPR029063">
    <property type="entry name" value="SAM-dependent_MTases_sf"/>
</dbReference>
<dbReference type="EMBL" id="FLUA01000016">
    <property type="protein sequence ID" value="SBV61815.1"/>
    <property type="molecule type" value="Genomic_DNA"/>
</dbReference>
<sequence>MSIEVAEAIDTVKEGGKFVITCEGGEVTSLERVRDDQHVLSLAELLDLLREAGFRIDGEDSLLP</sequence>
<organism evidence="1">
    <name type="scientific">uncultured Citrobacter sp</name>
    <dbReference type="NCBI Taxonomy" id="200446"/>
    <lineage>
        <taxon>Bacteria</taxon>
        <taxon>Pseudomonadati</taxon>
        <taxon>Pseudomonadota</taxon>
        <taxon>Gammaproteobacteria</taxon>
        <taxon>Enterobacterales</taxon>
        <taxon>Enterobacteriaceae</taxon>
        <taxon>Citrobacter</taxon>
        <taxon>environmental samples</taxon>
    </lineage>
</organism>
<gene>
    <name evidence="1" type="ORF">KL86CIT2_20033</name>
</gene>
<protein>
    <submittedName>
        <fullName evidence="1">Uncharacterized protein</fullName>
    </submittedName>
</protein>
<proteinExistence type="predicted"/>
<evidence type="ECO:0000313" key="1">
    <source>
        <dbReference type="EMBL" id="SBV61815.1"/>
    </source>
</evidence>
<name>A0A212I4Y0_9ENTR</name>
<dbReference type="AlphaFoldDB" id="A0A212I4Y0"/>
<reference evidence="1" key="1">
    <citation type="submission" date="2016-04" db="EMBL/GenBank/DDBJ databases">
        <authorList>
            <person name="Evans L.H."/>
            <person name="Alamgir A."/>
            <person name="Owens N."/>
            <person name="Weber N.D."/>
            <person name="Virtaneva K."/>
            <person name="Barbian K."/>
            <person name="Babar A."/>
            <person name="Rosenke K."/>
        </authorList>
    </citation>
    <scope>NUCLEOTIDE SEQUENCE</scope>
    <source>
        <strain evidence="1">86-2</strain>
    </source>
</reference>
<dbReference type="SUPFAM" id="SSF53335">
    <property type="entry name" value="S-adenosyl-L-methionine-dependent methyltransferases"/>
    <property type="match status" value="1"/>
</dbReference>
<accession>A0A212I4Y0</accession>
<dbReference type="RefSeq" id="WP_089502786.1">
    <property type="nucleotide sequence ID" value="NZ_LT598669.1"/>
</dbReference>